<proteinExistence type="predicted"/>
<gene>
    <name evidence="1" type="ORF">JR316_003558</name>
</gene>
<evidence type="ECO:0008006" key="2">
    <source>
        <dbReference type="Google" id="ProtNLM"/>
    </source>
</evidence>
<dbReference type="InterPro" id="IPR052999">
    <property type="entry name" value="PTS1_Protein"/>
</dbReference>
<dbReference type="AlphaFoldDB" id="A0A8H8CN22"/>
<dbReference type="PANTHER" id="PTHR28180:SF2">
    <property type="entry name" value="PEROXISOMAL PROTEIN 2"/>
    <property type="match status" value="1"/>
</dbReference>
<dbReference type="SUPFAM" id="SSF69118">
    <property type="entry name" value="AhpD-like"/>
    <property type="match status" value="1"/>
</dbReference>
<sequence>MASIISSTFLNSLKHLFPGFNKVDGRHGATRMTAGVRSGDVSESPVFQNPWYIVATVVFSASNQPEGVKYVLENVLEDLGHYHEQEDLEKQSKKLAQKMREAIFKSGMISGYSKVFLIDVNSLALQRMILVVKAINSLQVLNTAIPDEWKVTEIQRDTSISLAEYEAKGMSTFRSIYGETADSVDGLLTTIYPDLGWFSRTIAYGITYGHGETLSQLETSYTLVAALIASDTPQQIGWHLDGAKRGGATTEEVKAIRQISMEVAKFSGIKWKHGVPEVT</sequence>
<dbReference type="EMBL" id="JAFIQS010000003">
    <property type="protein sequence ID" value="KAG5171471.1"/>
    <property type="molecule type" value="Genomic_DNA"/>
</dbReference>
<name>A0A8H8CN22_PSICU</name>
<dbReference type="InterPro" id="IPR029032">
    <property type="entry name" value="AhpD-like"/>
</dbReference>
<evidence type="ECO:0000313" key="1">
    <source>
        <dbReference type="EMBL" id="KAG5171471.1"/>
    </source>
</evidence>
<organism evidence="1">
    <name type="scientific">Psilocybe cubensis</name>
    <name type="common">Psychedelic mushroom</name>
    <name type="synonym">Stropharia cubensis</name>
    <dbReference type="NCBI Taxonomy" id="181762"/>
    <lineage>
        <taxon>Eukaryota</taxon>
        <taxon>Fungi</taxon>
        <taxon>Dikarya</taxon>
        <taxon>Basidiomycota</taxon>
        <taxon>Agaricomycotina</taxon>
        <taxon>Agaricomycetes</taxon>
        <taxon>Agaricomycetidae</taxon>
        <taxon>Agaricales</taxon>
        <taxon>Agaricineae</taxon>
        <taxon>Strophariaceae</taxon>
        <taxon>Psilocybe</taxon>
    </lineage>
</organism>
<protein>
    <recommendedName>
        <fullName evidence="2">Carboxymuconolactone decarboxylase-like domain-containing protein</fullName>
    </recommendedName>
</protein>
<reference evidence="1" key="1">
    <citation type="submission" date="2021-02" db="EMBL/GenBank/DDBJ databases">
        <title>Psilocybe cubensis genome.</title>
        <authorList>
            <person name="Mckernan K.J."/>
            <person name="Crawford S."/>
            <person name="Trippe A."/>
            <person name="Kane L.T."/>
            <person name="Mclaughlin S."/>
        </authorList>
    </citation>
    <scope>NUCLEOTIDE SEQUENCE [LARGE SCALE GENOMIC DNA]</scope>
    <source>
        <strain evidence="1">MGC-MH-2018</strain>
    </source>
</reference>
<dbReference type="PANTHER" id="PTHR28180">
    <property type="entry name" value="CONSERVED MITOCHONDRIAL PROTEIN-RELATED"/>
    <property type="match status" value="1"/>
</dbReference>
<dbReference type="Gene3D" id="1.20.1290.10">
    <property type="entry name" value="AhpD-like"/>
    <property type="match status" value="1"/>
</dbReference>
<comment type="caution">
    <text evidence="1">The sequence shown here is derived from an EMBL/GenBank/DDBJ whole genome shotgun (WGS) entry which is preliminary data.</text>
</comment>
<accession>A0A8H8CN22</accession>